<dbReference type="CDD" id="cd03253">
    <property type="entry name" value="ABCC_ATM1_transporter"/>
    <property type="match status" value="1"/>
</dbReference>
<dbReference type="InterPro" id="IPR027417">
    <property type="entry name" value="P-loop_NTPase"/>
</dbReference>
<feature type="transmembrane region" description="Helical" evidence="8">
    <location>
        <begin position="180"/>
        <end position="199"/>
    </location>
</feature>
<gene>
    <name evidence="11" type="ORF">FIL70_16575</name>
</gene>
<dbReference type="GO" id="GO:0006879">
    <property type="term" value="P:intracellular iron ion homeostasis"/>
    <property type="evidence" value="ECO:0007669"/>
    <property type="project" value="TreeGrafter"/>
</dbReference>
<dbReference type="EMBL" id="CP041016">
    <property type="protein sequence ID" value="QDC38615.1"/>
    <property type="molecule type" value="Genomic_DNA"/>
</dbReference>
<dbReference type="PANTHER" id="PTHR24221:SF402">
    <property type="entry name" value="IRON-SULFUR CLUSTERS TRANSPORTER ABCB7, MITOCHONDRIAL"/>
    <property type="match status" value="1"/>
</dbReference>
<dbReference type="PROSITE" id="PS50893">
    <property type="entry name" value="ABC_TRANSPORTER_2"/>
    <property type="match status" value="1"/>
</dbReference>
<feature type="transmembrane region" description="Helical" evidence="8">
    <location>
        <begin position="151"/>
        <end position="174"/>
    </location>
</feature>
<evidence type="ECO:0000259" key="10">
    <source>
        <dbReference type="PROSITE" id="PS50929"/>
    </source>
</evidence>
<keyword evidence="5 11" id="KW-0067">ATP-binding</keyword>
<dbReference type="PANTHER" id="PTHR24221">
    <property type="entry name" value="ATP-BINDING CASSETTE SUB-FAMILY B"/>
    <property type="match status" value="1"/>
</dbReference>
<dbReference type="Gene3D" id="1.20.1560.10">
    <property type="entry name" value="ABC transporter type 1, transmembrane domain"/>
    <property type="match status" value="1"/>
</dbReference>
<dbReference type="InterPro" id="IPR039421">
    <property type="entry name" value="Type_1_exporter"/>
</dbReference>
<dbReference type="FunFam" id="3.40.50.300:FF:000186">
    <property type="entry name" value="ATP-binding cassette sub-family B member 7, mitochondrial"/>
    <property type="match status" value="1"/>
</dbReference>
<dbReference type="GO" id="GO:0005524">
    <property type="term" value="F:ATP binding"/>
    <property type="evidence" value="ECO:0007669"/>
    <property type="project" value="UniProtKB-KW"/>
</dbReference>
<dbReference type="CDD" id="cd18582">
    <property type="entry name" value="ABC_6TM_ATM1_ABCB7"/>
    <property type="match status" value="1"/>
</dbReference>
<dbReference type="GO" id="GO:0016887">
    <property type="term" value="F:ATP hydrolysis activity"/>
    <property type="evidence" value="ECO:0007669"/>
    <property type="project" value="InterPro"/>
</dbReference>
<keyword evidence="6 8" id="KW-1133">Transmembrane helix</keyword>
<evidence type="ECO:0000256" key="3">
    <source>
        <dbReference type="ARBA" id="ARBA00022692"/>
    </source>
</evidence>
<evidence type="ECO:0000256" key="1">
    <source>
        <dbReference type="ARBA" id="ARBA00004651"/>
    </source>
</evidence>
<keyword evidence="3 8" id="KW-0812">Transmembrane</keyword>
<dbReference type="SMART" id="SM00382">
    <property type="entry name" value="AAA"/>
    <property type="match status" value="1"/>
</dbReference>
<keyword evidence="7 8" id="KW-0472">Membrane</keyword>
<dbReference type="SUPFAM" id="SSF90123">
    <property type="entry name" value="ABC transporter transmembrane region"/>
    <property type="match status" value="1"/>
</dbReference>
<evidence type="ECO:0000313" key="11">
    <source>
        <dbReference type="EMBL" id="QDC38615.1"/>
    </source>
</evidence>
<dbReference type="InterPro" id="IPR017871">
    <property type="entry name" value="ABC_transporter-like_CS"/>
</dbReference>
<keyword evidence="4" id="KW-0547">Nucleotide-binding</keyword>
<dbReference type="GO" id="GO:0140359">
    <property type="term" value="F:ABC-type transporter activity"/>
    <property type="evidence" value="ECO:0007669"/>
    <property type="project" value="InterPro"/>
</dbReference>
<sequence length="623" mass="68726">MPPSTPDNSPLPPVWATMRRFFPYLWPADAPALRRRVAIAMALVLVAKVVSLAMPFAYKGAIDRMAPGMESGAGLAIALVFAYAGARFGSVLFDNLRNAIFERVGQEAGRRLADDVFVHLHRLSLRFHLDRRTGAVTKIVERGTKSIDTMLYFLLFNIAPTVLELAAVCVIFFVKFGAGLVAATLVMVALYIWFTRTITEWRNQLRRDMVDMDTNAVAHAVDSLLNFETVKYFGAEEREATRYGKAMRRYADAAVKSENSLAWLNIGQSLITNLMMAGAMGYTVWGWSRGQFSTGDVVLVNTLLSQLFRPLDLLGMVYRTIRQGLIDMEAMYRLIDTQAEIGDAPDAPMLQTHAGEVRFDHVHFGYDPEREILHGVSFTVPAGRTLAIVGPSGAGKSTIARLLFRFYDIQGGRISIDGQDISAVTQQSLRASIGIVPQDMVLFNDTVGYNIGYGREGATQEEIEAAAKAASIHDFIMGLPQGYETRVGERGLKLSGGEKQRVAIARTLLKDPPVLVLDEATSALDSRTETEIQDVLRSIARKRTTLIVAHRLSTVVDADEIIVMEKGRVVERGRHGDLVRADGLYAAMWARQATERDDMPVEPGIEPKIEDVFEVVEGPGGRG</sequence>
<evidence type="ECO:0000256" key="4">
    <source>
        <dbReference type="ARBA" id="ARBA00022741"/>
    </source>
</evidence>
<dbReference type="InterPro" id="IPR003593">
    <property type="entry name" value="AAA+_ATPase"/>
</dbReference>
<feature type="domain" description="ABC transmembrane type-1" evidence="10">
    <location>
        <begin position="38"/>
        <end position="323"/>
    </location>
</feature>
<accession>A0A5B8CI81</accession>
<proteinExistence type="predicted"/>
<comment type="subcellular location">
    <subcellularLocation>
        <location evidence="1">Cell membrane</location>
        <topology evidence="1">Multi-pass membrane protein</topology>
    </subcellularLocation>
</comment>
<dbReference type="PROSITE" id="PS00211">
    <property type="entry name" value="ABC_TRANSPORTER_1"/>
    <property type="match status" value="1"/>
</dbReference>
<dbReference type="InterPro" id="IPR036640">
    <property type="entry name" value="ABC1_TM_sf"/>
</dbReference>
<protein>
    <submittedName>
        <fullName evidence="11">ABC transporter ATP-binding protein/permease</fullName>
    </submittedName>
</protein>
<evidence type="ECO:0000256" key="2">
    <source>
        <dbReference type="ARBA" id="ARBA00022448"/>
    </source>
</evidence>
<feature type="transmembrane region" description="Helical" evidence="8">
    <location>
        <begin position="73"/>
        <end position="93"/>
    </location>
</feature>
<dbReference type="PROSITE" id="PS50929">
    <property type="entry name" value="ABC_TM1F"/>
    <property type="match status" value="1"/>
</dbReference>
<dbReference type="Proteomes" id="UP000311469">
    <property type="component" value="Chromosome cSF1"/>
</dbReference>
<keyword evidence="2" id="KW-0813">Transport</keyword>
<organism evidence="11 12">
    <name type="scientific">Sphingobium fuliginis ATCC 27551</name>
    <dbReference type="NCBI Taxonomy" id="1208342"/>
    <lineage>
        <taxon>Bacteria</taxon>
        <taxon>Pseudomonadati</taxon>
        <taxon>Pseudomonadota</taxon>
        <taxon>Alphaproteobacteria</taxon>
        <taxon>Sphingomonadales</taxon>
        <taxon>Sphingomonadaceae</taxon>
        <taxon>Sphingobium</taxon>
    </lineage>
</organism>
<dbReference type="InterPro" id="IPR011527">
    <property type="entry name" value="ABC1_TM_dom"/>
</dbReference>
<evidence type="ECO:0000256" key="5">
    <source>
        <dbReference type="ARBA" id="ARBA00022840"/>
    </source>
</evidence>
<reference evidence="11 12" key="1">
    <citation type="submission" date="2019-06" db="EMBL/GenBank/DDBJ databases">
        <title>Genome organization and adaptive potential of archetypical organophosphate degarding Sphingobium fuliginis ATCC 27551.</title>
        <authorList>
            <person name="Sarwar A."/>
            <person name="Parthasarathy S."/>
            <person name="Singh C."/>
            <person name="Siddavattam D."/>
        </authorList>
    </citation>
    <scope>NUCLEOTIDE SEQUENCE [LARGE SCALE GENOMIC DNA]</scope>
    <source>
        <strain evidence="11 12">ATCC 27551</strain>
    </source>
</reference>
<dbReference type="Pfam" id="PF00005">
    <property type="entry name" value="ABC_tran"/>
    <property type="match status" value="1"/>
</dbReference>
<evidence type="ECO:0000256" key="8">
    <source>
        <dbReference type="SAM" id="Phobius"/>
    </source>
</evidence>
<evidence type="ECO:0000313" key="12">
    <source>
        <dbReference type="Proteomes" id="UP000311469"/>
    </source>
</evidence>
<dbReference type="AlphaFoldDB" id="A0A5B8CI81"/>
<feature type="domain" description="ABC transporter" evidence="9">
    <location>
        <begin position="357"/>
        <end position="591"/>
    </location>
</feature>
<dbReference type="RefSeq" id="WP_140042823.1">
    <property type="nucleotide sequence ID" value="NZ_CP041016.1"/>
</dbReference>
<dbReference type="Pfam" id="PF00664">
    <property type="entry name" value="ABC_membrane"/>
    <property type="match status" value="1"/>
</dbReference>
<dbReference type="InterPro" id="IPR003439">
    <property type="entry name" value="ABC_transporter-like_ATP-bd"/>
</dbReference>
<evidence type="ECO:0000256" key="7">
    <source>
        <dbReference type="ARBA" id="ARBA00023136"/>
    </source>
</evidence>
<dbReference type="GO" id="GO:0005886">
    <property type="term" value="C:plasma membrane"/>
    <property type="evidence" value="ECO:0007669"/>
    <property type="project" value="UniProtKB-SubCell"/>
</dbReference>
<dbReference type="Gene3D" id="3.40.50.300">
    <property type="entry name" value="P-loop containing nucleotide triphosphate hydrolases"/>
    <property type="match status" value="1"/>
</dbReference>
<dbReference type="SUPFAM" id="SSF52540">
    <property type="entry name" value="P-loop containing nucleoside triphosphate hydrolases"/>
    <property type="match status" value="1"/>
</dbReference>
<feature type="transmembrane region" description="Helical" evidence="8">
    <location>
        <begin position="37"/>
        <end position="58"/>
    </location>
</feature>
<name>A0A5B8CI81_SPHSA</name>
<evidence type="ECO:0000259" key="9">
    <source>
        <dbReference type="PROSITE" id="PS50893"/>
    </source>
</evidence>
<dbReference type="KEGG" id="sufl:FIL70_16575"/>
<evidence type="ECO:0000256" key="6">
    <source>
        <dbReference type="ARBA" id="ARBA00022989"/>
    </source>
</evidence>